<dbReference type="GO" id="GO:0004129">
    <property type="term" value="F:cytochrome-c oxidase activity"/>
    <property type="evidence" value="ECO:0007669"/>
    <property type="project" value="UniProtKB-EC"/>
</dbReference>
<evidence type="ECO:0000256" key="14">
    <source>
        <dbReference type="ARBA" id="ARBA00022982"/>
    </source>
</evidence>
<evidence type="ECO:0000256" key="2">
    <source>
        <dbReference type="ARBA" id="ARBA00003034"/>
    </source>
</evidence>
<feature type="compositionally biased region" description="Low complexity" evidence="23">
    <location>
        <begin position="277"/>
        <end position="313"/>
    </location>
</feature>
<feature type="region of interest" description="Disordered" evidence="23">
    <location>
        <begin position="268"/>
        <end position="347"/>
    </location>
</feature>
<comment type="caution">
    <text evidence="28">The sequence shown here is derived from an EMBL/GenBank/DDBJ whole genome shotgun (WGS) entry which is preliminary data.</text>
</comment>
<protein>
    <recommendedName>
        <fullName evidence="22">Cytochrome c oxidase subunit 2</fullName>
        <ecNumber evidence="22">7.1.1.9</ecNumber>
    </recommendedName>
</protein>
<dbReference type="PROSITE" id="PS50857">
    <property type="entry name" value="COX2_CUA"/>
    <property type="match status" value="1"/>
</dbReference>
<evidence type="ECO:0000256" key="25">
    <source>
        <dbReference type="SAM" id="SignalP"/>
    </source>
</evidence>
<dbReference type="PANTHER" id="PTHR22888">
    <property type="entry name" value="CYTOCHROME C OXIDASE, SUBUNIT II"/>
    <property type="match status" value="1"/>
</dbReference>
<evidence type="ECO:0000256" key="5">
    <source>
        <dbReference type="ARBA" id="ARBA00006790"/>
    </source>
</evidence>
<keyword evidence="16 22" id="KW-0186">Copper</keyword>
<feature type="transmembrane region" description="Helical" evidence="24">
    <location>
        <begin position="104"/>
        <end position="128"/>
    </location>
</feature>
<dbReference type="PRINTS" id="PR01166">
    <property type="entry name" value="CYCOXIDASEII"/>
</dbReference>
<evidence type="ECO:0000256" key="23">
    <source>
        <dbReference type="SAM" id="MobiDB-lite"/>
    </source>
</evidence>
<dbReference type="NCBIfam" id="TIGR02866">
    <property type="entry name" value="CoxB"/>
    <property type="match status" value="1"/>
</dbReference>
<comment type="catalytic activity">
    <reaction evidence="20">
        <text>N2 + 2 Fe(III)-[cytochrome c] + H2O = nitrous oxide + 2 Fe(II)-[cytochrome c] + 2 H(+)</text>
        <dbReference type="Rhea" id="RHEA:43108"/>
        <dbReference type="Rhea" id="RHEA-COMP:10350"/>
        <dbReference type="Rhea" id="RHEA-COMP:14399"/>
        <dbReference type="ChEBI" id="CHEBI:15377"/>
        <dbReference type="ChEBI" id="CHEBI:15378"/>
        <dbReference type="ChEBI" id="CHEBI:17045"/>
        <dbReference type="ChEBI" id="CHEBI:17997"/>
        <dbReference type="ChEBI" id="CHEBI:29033"/>
        <dbReference type="ChEBI" id="CHEBI:29034"/>
        <dbReference type="EC" id="1.7.2.4"/>
    </reaction>
</comment>
<evidence type="ECO:0000256" key="3">
    <source>
        <dbReference type="ARBA" id="ARBA00004141"/>
    </source>
</evidence>
<keyword evidence="9 21" id="KW-0813">Transport</keyword>
<evidence type="ECO:0000256" key="11">
    <source>
        <dbReference type="ARBA" id="ARBA00022692"/>
    </source>
</evidence>
<evidence type="ECO:0000256" key="24">
    <source>
        <dbReference type="SAM" id="Phobius"/>
    </source>
</evidence>
<evidence type="ECO:0000256" key="4">
    <source>
        <dbReference type="ARBA" id="ARBA00004779"/>
    </source>
</evidence>
<keyword evidence="25" id="KW-0732">Signal</keyword>
<comment type="function">
    <text evidence="18 22">Subunits I and II form the functional core of the enzyme complex. Electrons originating in cytochrome c are transferred via heme a and Cu(A) to the binuclear center formed by heme a3 and Cu(B).</text>
</comment>
<comment type="catalytic activity">
    <reaction evidence="19 22">
        <text>4 Fe(II)-[cytochrome c] + O2 + 8 H(+)(in) = 4 Fe(III)-[cytochrome c] + 2 H2O + 4 H(+)(out)</text>
        <dbReference type="Rhea" id="RHEA:11436"/>
        <dbReference type="Rhea" id="RHEA-COMP:10350"/>
        <dbReference type="Rhea" id="RHEA-COMP:14399"/>
        <dbReference type="ChEBI" id="CHEBI:15377"/>
        <dbReference type="ChEBI" id="CHEBI:15378"/>
        <dbReference type="ChEBI" id="CHEBI:15379"/>
        <dbReference type="ChEBI" id="CHEBI:29033"/>
        <dbReference type="ChEBI" id="CHEBI:29034"/>
        <dbReference type="EC" id="7.1.1.9"/>
    </reaction>
</comment>
<keyword evidence="13" id="KW-1278">Translocase</keyword>
<evidence type="ECO:0000259" key="27">
    <source>
        <dbReference type="PROSITE" id="PS50999"/>
    </source>
</evidence>
<comment type="subunit">
    <text evidence="8">Homodimer.</text>
</comment>
<reference evidence="29" key="1">
    <citation type="submission" date="2018-05" db="EMBL/GenBank/DDBJ databases">
        <authorList>
            <person name="Li X."/>
        </authorList>
    </citation>
    <scope>NUCLEOTIDE SEQUENCE [LARGE SCALE GENOMIC DNA]</scope>
    <source>
        <strain evidence="29">YIM 73061</strain>
    </source>
</reference>
<evidence type="ECO:0000256" key="19">
    <source>
        <dbReference type="ARBA" id="ARBA00047816"/>
    </source>
</evidence>
<evidence type="ECO:0000259" key="26">
    <source>
        <dbReference type="PROSITE" id="PS50857"/>
    </source>
</evidence>
<dbReference type="AlphaFoldDB" id="A0A328AP49"/>
<evidence type="ECO:0000256" key="15">
    <source>
        <dbReference type="ARBA" id="ARBA00022989"/>
    </source>
</evidence>
<evidence type="ECO:0000256" key="8">
    <source>
        <dbReference type="ARBA" id="ARBA00011738"/>
    </source>
</evidence>
<dbReference type="InterPro" id="IPR045187">
    <property type="entry name" value="CcO_II"/>
</dbReference>
<feature type="chain" id="PRO_5016290142" description="Cytochrome c oxidase subunit 2" evidence="25">
    <location>
        <begin position="31"/>
        <end position="347"/>
    </location>
</feature>
<dbReference type="UniPathway" id="UPA00652">
    <property type="reaction ID" value="UER00709"/>
</dbReference>
<keyword evidence="14 21" id="KW-0249">Electron transport</keyword>
<keyword evidence="17 24" id="KW-0472">Membrane</keyword>
<dbReference type="Proteomes" id="UP000249725">
    <property type="component" value="Unassembled WGS sequence"/>
</dbReference>
<dbReference type="GO" id="GO:0042773">
    <property type="term" value="P:ATP synthesis coupled electron transport"/>
    <property type="evidence" value="ECO:0007669"/>
    <property type="project" value="TreeGrafter"/>
</dbReference>
<name>A0A328AP49_9CAUL</name>
<dbReference type="InterPro" id="IPR034210">
    <property type="entry name" value="CcO_II_C"/>
</dbReference>
<evidence type="ECO:0000256" key="18">
    <source>
        <dbReference type="ARBA" id="ARBA00024688"/>
    </source>
</evidence>
<dbReference type="InterPro" id="IPR002429">
    <property type="entry name" value="CcO_II-like_C"/>
</dbReference>
<accession>A0A328AP49</accession>
<dbReference type="InterPro" id="IPR011759">
    <property type="entry name" value="Cyt_c_oxidase_su2_TM_dom"/>
</dbReference>
<comment type="function">
    <text evidence="2">Nitrous-oxide reductase is part of a bacterial respiratory system which is activated under anaerobic conditions in the presence of nitrate or nitrous oxide.</text>
</comment>
<dbReference type="OrthoDB" id="9781261at2"/>
<gene>
    <name evidence="28" type="primary">coxB</name>
    <name evidence="28" type="ORF">DJ018_02010</name>
</gene>
<evidence type="ECO:0000256" key="13">
    <source>
        <dbReference type="ARBA" id="ARBA00022967"/>
    </source>
</evidence>
<evidence type="ECO:0000313" key="29">
    <source>
        <dbReference type="Proteomes" id="UP000249725"/>
    </source>
</evidence>
<keyword evidence="10 21" id="KW-0679">Respiratory chain</keyword>
<dbReference type="GO" id="GO:0050304">
    <property type="term" value="F:nitrous-oxide reductase activity"/>
    <property type="evidence" value="ECO:0007669"/>
    <property type="project" value="UniProtKB-EC"/>
</dbReference>
<evidence type="ECO:0000256" key="16">
    <source>
        <dbReference type="ARBA" id="ARBA00023008"/>
    </source>
</evidence>
<comment type="cofactor">
    <cofactor evidence="1">
        <name>Ca(2+)</name>
        <dbReference type="ChEBI" id="CHEBI:29108"/>
    </cofactor>
</comment>
<dbReference type="RefSeq" id="WP_111513124.1">
    <property type="nucleotide sequence ID" value="NZ_QFYR01000001.1"/>
</dbReference>
<comment type="similarity">
    <text evidence="5">In the C-terminal section; belongs to the cytochrome c oxidase subunit 2 family.</text>
</comment>
<dbReference type="InterPro" id="IPR014222">
    <property type="entry name" value="Cyt_c_oxidase_su2"/>
</dbReference>
<dbReference type="InterPro" id="IPR008972">
    <property type="entry name" value="Cupredoxin"/>
</dbReference>
<dbReference type="GO" id="GO:0005507">
    <property type="term" value="F:copper ion binding"/>
    <property type="evidence" value="ECO:0007669"/>
    <property type="project" value="InterPro"/>
</dbReference>
<keyword evidence="11 21" id="KW-0812">Transmembrane</keyword>
<comment type="cofactor">
    <cofactor evidence="22">
        <name>Cu cation</name>
        <dbReference type="ChEBI" id="CHEBI:23378"/>
    </cofactor>
    <text evidence="22">Binds a copper A center.</text>
</comment>
<evidence type="ECO:0000256" key="20">
    <source>
        <dbReference type="ARBA" id="ARBA00049555"/>
    </source>
</evidence>
<feature type="domain" description="Cytochrome oxidase subunit II copper A binding" evidence="26">
    <location>
        <begin position="133"/>
        <end position="267"/>
    </location>
</feature>
<keyword evidence="15 24" id="KW-1133">Transmembrane helix</keyword>
<proteinExistence type="inferred from homology"/>
<feature type="transmembrane region" description="Helical" evidence="24">
    <location>
        <begin position="56"/>
        <end position="83"/>
    </location>
</feature>
<dbReference type="EMBL" id="QFYR01000001">
    <property type="protein sequence ID" value="RAK56773.1"/>
    <property type="molecule type" value="Genomic_DNA"/>
</dbReference>
<dbReference type="Gene3D" id="1.10.287.90">
    <property type="match status" value="1"/>
</dbReference>
<keyword evidence="29" id="KW-1185">Reference proteome</keyword>
<organism evidence="28 29">
    <name type="scientific">Phenylobacterium deserti</name>
    <dbReference type="NCBI Taxonomy" id="1914756"/>
    <lineage>
        <taxon>Bacteria</taxon>
        <taxon>Pseudomonadati</taxon>
        <taxon>Pseudomonadota</taxon>
        <taxon>Alphaproteobacteria</taxon>
        <taxon>Caulobacterales</taxon>
        <taxon>Caulobacteraceae</taxon>
        <taxon>Phenylobacterium</taxon>
    </lineage>
</organism>
<feature type="compositionally biased region" description="Low complexity" evidence="23">
    <location>
        <begin position="320"/>
        <end position="347"/>
    </location>
</feature>
<dbReference type="InterPro" id="IPR006311">
    <property type="entry name" value="TAT_signal"/>
</dbReference>
<dbReference type="SUPFAM" id="SSF49503">
    <property type="entry name" value="Cupredoxins"/>
    <property type="match status" value="1"/>
</dbReference>
<evidence type="ECO:0000256" key="12">
    <source>
        <dbReference type="ARBA" id="ARBA00022723"/>
    </source>
</evidence>
<evidence type="ECO:0000256" key="1">
    <source>
        <dbReference type="ARBA" id="ARBA00001913"/>
    </source>
</evidence>
<evidence type="ECO:0000256" key="10">
    <source>
        <dbReference type="ARBA" id="ARBA00022660"/>
    </source>
</evidence>
<dbReference type="SUPFAM" id="SSF81464">
    <property type="entry name" value="Cytochrome c oxidase subunit II-like, transmembrane region"/>
    <property type="match status" value="1"/>
</dbReference>
<sequence length="347" mass="36730">MKSRFQGMRTLAAGAAAGAMTAFWGAAAFANDLIGQPTPGGIDLQPGVTPLRHDAIFFHNAVLLPIITAITLFVLGLLVWVIVRYNKRANPVPARWSHNTPIEVIWTLVPVLILVFIAIFSFKLLFAYHDMPKPDLTVKATGYQWYWGYEYPDQEVSEFVSNILPEEEARARGVPFRLAATEPMVVPVNTNVRVLVTGADVIHAFAVPSFGVITDAIPGRVNETWFRAERVGTYYGNCRELCGVDHAFMPIEVRVVSRADFNAWVARKGGKPPAPTPTTLNAIGNAGGAANTPPNAAAAGQPASAVTSANNPAAAPPQGAPAAAATPSSPAAPAATTQPAPSAPAAH</sequence>
<dbReference type="GO" id="GO:0005886">
    <property type="term" value="C:plasma membrane"/>
    <property type="evidence" value="ECO:0007669"/>
    <property type="project" value="UniProtKB-SubCell"/>
</dbReference>
<evidence type="ECO:0000256" key="17">
    <source>
        <dbReference type="ARBA" id="ARBA00023136"/>
    </source>
</evidence>
<comment type="similarity">
    <text evidence="7">Belongs to the NosZ family.</text>
</comment>
<dbReference type="Pfam" id="PF00116">
    <property type="entry name" value="COX2"/>
    <property type="match status" value="1"/>
</dbReference>
<dbReference type="GO" id="GO:0019333">
    <property type="term" value="P:denitrification pathway"/>
    <property type="evidence" value="ECO:0007669"/>
    <property type="project" value="UniProtKB-UniPathway"/>
</dbReference>
<comment type="subcellular location">
    <subcellularLocation>
        <location evidence="21">Cell membrane</location>
        <topology evidence="21">Multi-pass membrane protein</topology>
    </subcellularLocation>
    <subcellularLocation>
        <location evidence="3">Membrane</location>
        <topology evidence="3">Multi-pass membrane protein</topology>
    </subcellularLocation>
</comment>
<comment type="pathway">
    <text evidence="4">Nitrogen metabolism; nitrate reduction (denitrification); dinitrogen from nitrate: step 4/4.</text>
</comment>
<dbReference type="Pfam" id="PF02790">
    <property type="entry name" value="COX2_TM"/>
    <property type="match status" value="1"/>
</dbReference>
<evidence type="ECO:0000256" key="21">
    <source>
        <dbReference type="RuleBase" id="RU000456"/>
    </source>
</evidence>
<dbReference type="EC" id="7.1.1.9" evidence="22"/>
<keyword evidence="12 22" id="KW-0479">Metal-binding</keyword>
<evidence type="ECO:0000256" key="7">
    <source>
        <dbReference type="ARBA" id="ARBA00010372"/>
    </source>
</evidence>
<dbReference type="PROSITE" id="PS00078">
    <property type="entry name" value="COX2"/>
    <property type="match status" value="1"/>
</dbReference>
<evidence type="ECO:0000313" key="28">
    <source>
        <dbReference type="EMBL" id="RAK56773.1"/>
    </source>
</evidence>
<dbReference type="PROSITE" id="PS51318">
    <property type="entry name" value="TAT"/>
    <property type="match status" value="1"/>
</dbReference>
<feature type="domain" description="Cytochrome oxidase subunit II transmembrane region profile" evidence="27">
    <location>
        <begin position="36"/>
        <end position="132"/>
    </location>
</feature>
<dbReference type="InterPro" id="IPR001505">
    <property type="entry name" value="Copper_CuA"/>
</dbReference>
<feature type="signal peptide" evidence="25">
    <location>
        <begin position="1"/>
        <end position="30"/>
    </location>
</feature>
<dbReference type="CDD" id="cd13912">
    <property type="entry name" value="CcO_II_C"/>
    <property type="match status" value="1"/>
</dbReference>
<comment type="similarity">
    <text evidence="6 21">Belongs to the cytochrome c oxidase subunit 2 family.</text>
</comment>
<evidence type="ECO:0000256" key="6">
    <source>
        <dbReference type="ARBA" id="ARBA00007866"/>
    </source>
</evidence>
<dbReference type="PANTHER" id="PTHR22888:SF9">
    <property type="entry name" value="CYTOCHROME C OXIDASE SUBUNIT 2"/>
    <property type="match status" value="1"/>
</dbReference>
<dbReference type="InterPro" id="IPR036257">
    <property type="entry name" value="Cyt_c_oxidase_su2_TM_sf"/>
</dbReference>
<keyword evidence="28" id="KW-0560">Oxidoreductase</keyword>
<evidence type="ECO:0000256" key="9">
    <source>
        <dbReference type="ARBA" id="ARBA00022448"/>
    </source>
</evidence>
<dbReference type="PROSITE" id="PS50999">
    <property type="entry name" value="COX2_TM"/>
    <property type="match status" value="1"/>
</dbReference>
<dbReference type="Gene3D" id="2.60.40.420">
    <property type="entry name" value="Cupredoxins - blue copper proteins"/>
    <property type="match status" value="1"/>
</dbReference>
<evidence type="ECO:0000256" key="22">
    <source>
        <dbReference type="RuleBase" id="RU004024"/>
    </source>
</evidence>